<evidence type="ECO:0000256" key="2">
    <source>
        <dbReference type="ARBA" id="ARBA00022679"/>
    </source>
</evidence>
<keyword evidence="1" id="KW-0328">Glycosyltransferase</keyword>
<keyword evidence="2" id="KW-0808">Transferase</keyword>
<dbReference type="Pfam" id="PF03808">
    <property type="entry name" value="Glyco_tran_WecG"/>
    <property type="match status" value="1"/>
</dbReference>
<evidence type="ECO:0000313" key="4">
    <source>
        <dbReference type="Proteomes" id="UP001139104"/>
    </source>
</evidence>
<proteinExistence type="predicted"/>
<reference evidence="3" key="1">
    <citation type="journal article" date="2022" name="ISME J.">
        <title>Identification of active gaseous-alkane degraders at natural gas seeps.</title>
        <authorList>
            <person name="Farhan Ul Haque M."/>
            <person name="Hernandez M."/>
            <person name="Crombie A.T."/>
            <person name="Murrell J.C."/>
        </authorList>
    </citation>
    <scope>NUCLEOTIDE SEQUENCE</scope>
    <source>
        <strain evidence="3">PC2</strain>
    </source>
</reference>
<dbReference type="RefSeq" id="WP_243066619.1">
    <property type="nucleotide sequence ID" value="NZ_JAIVFK010000004.1"/>
</dbReference>
<keyword evidence="4" id="KW-1185">Reference proteome</keyword>
<dbReference type="Proteomes" id="UP001139104">
    <property type="component" value="Unassembled WGS sequence"/>
</dbReference>
<dbReference type="PANTHER" id="PTHR34136">
    <property type="match status" value="1"/>
</dbReference>
<dbReference type="EMBL" id="JAIVFP010000001">
    <property type="protein sequence ID" value="MCI4682620.1"/>
    <property type="molecule type" value="Genomic_DNA"/>
</dbReference>
<organism evidence="3 4">
    <name type="scientific">Candidatus Rhodoblastus alkanivorans</name>
    <dbReference type="NCBI Taxonomy" id="2954117"/>
    <lineage>
        <taxon>Bacteria</taxon>
        <taxon>Pseudomonadati</taxon>
        <taxon>Pseudomonadota</taxon>
        <taxon>Alphaproteobacteria</taxon>
        <taxon>Hyphomicrobiales</taxon>
        <taxon>Rhodoblastaceae</taxon>
        <taxon>Rhodoblastus</taxon>
    </lineage>
</organism>
<comment type="caution">
    <text evidence="3">The sequence shown here is derived from an EMBL/GenBank/DDBJ whole genome shotgun (WGS) entry which is preliminary data.</text>
</comment>
<sequence length="264" mass="28122">MCDLLAGSVARVDGQAINVLNPEDALGAVRARLRARLGFTFATLNLDHLVKLRADAAFRAAYARTTFVSADGAPVAALARRQVPQIQRTTGADLLVPLCKLAAGEGVPVAMFGSTEQSLRLAAERLRMLAPGLDIVLIASPDFGFDPRSDEADAWGAAIARSGARLCFVCLGAPRQEIFADRMAQIYGGIGFVGVGAAADFQSGAQARAPRAVQAFGMEWAWRLASQPRRLMGRYAQCAALLARLWLDQKLGPVAPMEVQEASE</sequence>
<dbReference type="CDD" id="cd06533">
    <property type="entry name" value="Glyco_transf_WecG_TagA"/>
    <property type="match status" value="1"/>
</dbReference>
<dbReference type="NCBIfam" id="TIGR00696">
    <property type="entry name" value="wecG_tagA_cpsF"/>
    <property type="match status" value="1"/>
</dbReference>
<dbReference type="PANTHER" id="PTHR34136:SF1">
    <property type="entry name" value="UDP-N-ACETYL-D-MANNOSAMINURONIC ACID TRANSFERASE"/>
    <property type="match status" value="1"/>
</dbReference>
<evidence type="ECO:0000313" key="3">
    <source>
        <dbReference type="EMBL" id="MCI4682620.1"/>
    </source>
</evidence>
<protein>
    <submittedName>
        <fullName evidence="3">WecB/TagA/CpsF family glycosyltransferase</fullName>
    </submittedName>
</protein>
<accession>A0ABS9Z5H2</accession>
<name>A0ABS9Z5H2_9HYPH</name>
<evidence type="ECO:0000256" key="1">
    <source>
        <dbReference type="ARBA" id="ARBA00022676"/>
    </source>
</evidence>
<gene>
    <name evidence="3" type="ORF">K2U94_07560</name>
</gene>
<dbReference type="InterPro" id="IPR004629">
    <property type="entry name" value="WecG_TagA_CpsF"/>
</dbReference>